<evidence type="ECO:0000256" key="12">
    <source>
        <dbReference type="ARBA" id="ARBA00023186"/>
    </source>
</evidence>
<dbReference type="EMBL" id="KZ858980">
    <property type="protein sequence ID" value="RDW26434.1"/>
    <property type="molecule type" value="Genomic_DNA"/>
</dbReference>
<keyword evidence="7 13" id="KW-0653">Protein transport</keyword>
<keyword evidence="12 13" id="KW-0143">Chaperone</keyword>
<evidence type="ECO:0000256" key="11">
    <source>
        <dbReference type="ARBA" id="ARBA00023157"/>
    </source>
</evidence>
<sequence>MSAALKDNIKKEIAAELAVANAQQLVTKMTENCFDMCVPKPGSSLSAAEKNCTAQCAQKYIMAWNLVSRVYITKLQQSGQR</sequence>
<keyword evidence="8 13" id="KW-0811">Translocation</keyword>
<keyword evidence="5 13" id="KW-0999">Mitochondrion inner membrane</keyword>
<evidence type="ECO:0000313" key="16">
    <source>
        <dbReference type="EMBL" id="RDW26434.1"/>
    </source>
</evidence>
<feature type="domain" description="Tim10-like" evidence="14">
    <location>
        <begin position="12"/>
        <end position="71"/>
    </location>
</feature>
<dbReference type="RefSeq" id="XP_502507.2">
    <property type="nucleotide sequence ID" value="XM_502507.2"/>
</dbReference>
<keyword evidence="9 13" id="KW-0496">Mitochondrion</keyword>
<dbReference type="GO" id="GO:0046872">
    <property type="term" value="F:metal ion binding"/>
    <property type="evidence" value="ECO:0007669"/>
    <property type="project" value="UniProtKB-KW"/>
</dbReference>
<comment type="function">
    <text evidence="13">Mitochondrial intermembrane chaperone that participates in the import and insertion of some multi-pass transmembrane proteins into the mitochondrial inner membrane. Also required for the transfer of beta-barrel precursors from the TOM complex to the sorting and assembly machinery (SAM complex) of the outer membrane. Acts as a chaperone-like protein that protects the hydrophobic precursors from aggregation and guide them through the mitochondrial intermembrane space.</text>
</comment>
<dbReference type="GO" id="GO:0045039">
    <property type="term" value="P:protein insertion into mitochondrial inner membrane"/>
    <property type="evidence" value="ECO:0007669"/>
    <property type="project" value="EnsemblFungi"/>
</dbReference>
<reference evidence="16 18" key="2">
    <citation type="submission" date="2018-07" db="EMBL/GenBank/DDBJ databases">
        <title>Draft Genome Assemblies for Five Robust Yarrowia lipolytica Strains Exhibiting High Lipid Production and Pentose Sugar Utilization and Sugar Alcohol Secretion from Undetoxified Lignocellulosic Biomass Hydrolysates.</title>
        <authorList>
            <consortium name="DOE Joint Genome Institute"/>
            <person name="Walker C."/>
            <person name="Ryu S."/>
            <person name="Na H."/>
            <person name="Zane M."/>
            <person name="LaButti K."/>
            <person name="Lipzen A."/>
            <person name="Haridas S."/>
            <person name="Barry K."/>
            <person name="Grigoriev I.V."/>
            <person name="Quarterman J."/>
            <person name="Slininger P."/>
            <person name="Dien B."/>
            <person name="Trinh C.T."/>
        </authorList>
    </citation>
    <scope>NUCLEOTIDE SEQUENCE [LARGE SCALE GENOMIC DNA]</scope>
    <source>
        <strain evidence="16 18">YB392</strain>
    </source>
</reference>
<keyword evidence="10" id="KW-0472">Membrane</keyword>
<evidence type="ECO:0000256" key="3">
    <source>
        <dbReference type="ARBA" id="ARBA00022448"/>
    </source>
</evidence>
<dbReference type="FunFam" id="1.10.287.810:FF:000001">
    <property type="entry name" value="mitochondrial import inner membrane translocase subunit TIM13"/>
    <property type="match status" value="1"/>
</dbReference>
<reference evidence="15 17" key="1">
    <citation type="journal article" date="2016" name="PLoS ONE">
        <title>Sequence Assembly of Yarrowia lipolytica Strain W29/CLIB89 Shows Transposable Element Diversity.</title>
        <authorList>
            <person name="Magnan C."/>
            <person name="Yu J."/>
            <person name="Chang I."/>
            <person name="Jahn E."/>
            <person name="Kanomata Y."/>
            <person name="Wu J."/>
            <person name="Zeller M."/>
            <person name="Oakes M."/>
            <person name="Baldi P."/>
            <person name="Sandmeyer S."/>
        </authorList>
    </citation>
    <scope>NUCLEOTIDE SEQUENCE [LARGE SCALE GENOMIC DNA]</scope>
    <source>
        <strain evidence="15">CLIB89</strain>
        <strain evidence="17">CLIB89(W29)</strain>
    </source>
</reference>
<evidence type="ECO:0000256" key="6">
    <source>
        <dbReference type="ARBA" id="ARBA00022833"/>
    </source>
</evidence>
<evidence type="ECO:0000256" key="1">
    <source>
        <dbReference type="ARBA" id="ARBA00004137"/>
    </source>
</evidence>
<comment type="similarity">
    <text evidence="2 13">Belongs to the small Tim family.</text>
</comment>
<evidence type="ECO:0000256" key="10">
    <source>
        <dbReference type="ARBA" id="ARBA00023136"/>
    </source>
</evidence>
<dbReference type="EMBL" id="CP017556">
    <property type="protein sequence ID" value="AOW03696.1"/>
    <property type="molecule type" value="Genomic_DNA"/>
</dbReference>
<evidence type="ECO:0000256" key="5">
    <source>
        <dbReference type="ARBA" id="ARBA00022792"/>
    </source>
</evidence>
<gene>
    <name evidence="16" type="ORF">B0I71DRAFT_130963</name>
    <name evidence="15" type="ORF">YALI1_D08850g</name>
</gene>
<dbReference type="Proteomes" id="UP000182444">
    <property type="component" value="Chromosome 1D"/>
</dbReference>
<dbReference type="GeneID" id="2910786"/>
<dbReference type="InterPro" id="IPR035427">
    <property type="entry name" value="Tim10-like_dom_sf"/>
</dbReference>
<keyword evidence="3 13" id="KW-0813">Transport</keyword>
<evidence type="ECO:0000256" key="8">
    <source>
        <dbReference type="ARBA" id="ARBA00023010"/>
    </source>
</evidence>
<keyword evidence="11 13" id="KW-1015">Disulfide bond</keyword>
<name>A0A1D8NDI1_YARLL</name>
<dbReference type="VEuPathDB" id="FungiDB:YALI1_D08850g"/>
<dbReference type="VEuPathDB" id="FungiDB:YALI0_D06908g"/>
<dbReference type="Gene3D" id="1.10.287.810">
    <property type="entry name" value="Mitochondrial import inner membrane translocase subunit tim13 like domains"/>
    <property type="match status" value="1"/>
</dbReference>
<evidence type="ECO:0000256" key="2">
    <source>
        <dbReference type="ARBA" id="ARBA00006720"/>
    </source>
</evidence>
<proteinExistence type="inferred from homology"/>
<dbReference type="AlphaFoldDB" id="A0A1D8NDI1"/>
<dbReference type="GO" id="GO:0042719">
    <property type="term" value="C:mitochondrial intermembrane space chaperone complex"/>
    <property type="evidence" value="ECO:0007669"/>
    <property type="project" value="EnsemblFungi"/>
</dbReference>
<evidence type="ECO:0000313" key="15">
    <source>
        <dbReference type="EMBL" id="AOW03696.1"/>
    </source>
</evidence>
<evidence type="ECO:0000256" key="9">
    <source>
        <dbReference type="ARBA" id="ARBA00023128"/>
    </source>
</evidence>
<dbReference type="eggNOG" id="KOG1733">
    <property type="taxonomic scope" value="Eukaryota"/>
</dbReference>
<dbReference type="GO" id="GO:0140318">
    <property type="term" value="F:protein transporter activity"/>
    <property type="evidence" value="ECO:0007669"/>
    <property type="project" value="EnsemblFungi"/>
</dbReference>
<evidence type="ECO:0000313" key="17">
    <source>
        <dbReference type="Proteomes" id="UP000182444"/>
    </source>
</evidence>
<evidence type="ECO:0000259" key="14">
    <source>
        <dbReference type="Pfam" id="PF02953"/>
    </source>
</evidence>
<comment type="subunit">
    <text evidence="13">Heterohexamer.</text>
</comment>
<comment type="subcellular location">
    <subcellularLocation>
        <location evidence="1 13">Mitochondrion inner membrane</location>
        <topology evidence="1 13">Peripheral membrane protein</topology>
        <orientation evidence="1 13">Intermembrane side</orientation>
    </subcellularLocation>
</comment>
<evidence type="ECO:0000256" key="7">
    <source>
        <dbReference type="ARBA" id="ARBA00022927"/>
    </source>
</evidence>
<dbReference type="Proteomes" id="UP000256601">
    <property type="component" value="Unassembled WGS sequence"/>
</dbReference>
<dbReference type="GO" id="GO:0005743">
    <property type="term" value="C:mitochondrial inner membrane"/>
    <property type="evidence" value="ECO:0007669"/>
    <property type="project" value="UniProtKB-SubCell"/>
</dbReference>
<comment type="domain">
    <text evidence="13">The twin CX3C motif contains 4 conserved Cys residues that form 2 disulfide bonds in the mitochondrial intermembrane space.</text>
</comment>
<accession>A0A1D8NDI1</accession>
<evidence type="ECO:0000313" key="18">
    <source>
        <dbReference type="Proteomes" id="UP000256601"/>
    </source>
</evidence>
<dbReference type="OrthoDB" id="7813104at2759"/>
<organism evidence="15 17">
    <name type="scientific">Yarrowia lipolytica</name>
    <name type="common">Candida lipolytica</name>
    <dbReference type="NCBI Taxonomy" id="4952"/>
    <lineage>
        <taxon>Eukaryota</taxon>
        <taxon>Fungi</taxon>
        <taxon>Dikarya</taxon>
        <taxon>Ascomycota</taxon>
        <taxon>Saccharomycotina</taxon>
        <taxon>Dipodascomycetes</taxon>
        <taxon>Dipodascales</taxon>
        <taxon>Dipodascales incertae sedis</taxon>
        <taxon>Yarrowia</taxon>
    </lineage>
</organism>
<dbReference type="KEGG" id="yli:2910786"/>
<evidence type="ECO:0000256" key="13">
    <source>
        <dbReference type="RuleBase" id="RU367043"/>
    </source>
</evidence>
<dbReference type="Pfam" id="PF02953">
    <property type="entry name" value="zf-Tim10_DDP"/>
    <property type="match status" value="1"/>
</dbReference>
<keyword evidence="4" id="KW-0479">Metal-binding</keyword>
<dbReference type="InterPro" id="IPR004217">
    <property type="entry name" value="Tim10-like"/>
</dbReference>
<dbReference type="SUPFAM" id="SSF144122">
    <property type="entry name" value="Tim10-like"/>
    <property type="match status" value="1"/>
</dbReference>
<dbReference type="GO" id="GO:0015031">
    <property type="term" value="P:protein transport"/>
    <property type="evidence" value="ECO:0007669"/>
    <property type="project" value="UniProtKB-KW"/>
</dbReference>
<evidence type="ECO:0000256" key="4">
    <source>
        <dbReference type="ARBA" id="ARBA00022723"/>
    </source>
</evidence>
<keyword evidence="6" id="KW-0862">Zinc</keyword>
<dbReference type="OMA" id="MAAWNQV"/>
<protein>
    <recommendedName>
        <fullName evidence="13">Mitochondrial import inner membrane translocase subunit</fullName>
    </recommendedName>
</protein>